<name>A0A7X0X0N7_LISSE</name>
<dbReference type="SUPFAM" id="SSF54427">
    <property type="entry name" value="NTF2-like"/>
    <property type="match status" value="1"/>
</dbReference>
<dbReference type="InterPro" id="IPR032710">
    <property type="entry name" value="NTF2-like_dom_sf"/>
</dbReference>
<evidence type="ECO:0000313" key="2">
    <source>
        <dbReference type="Proteomes" id="UP000523362"/>
    </source>
</evidence>
<sequence>MELTKENFQKLDEIHLSTNNRQSMAEILAILSKSYIEITQSGIVTDYEYYKSLNSLSTNPLEIIHYDIKIIDQTKVLSYYKLKDTVKNTYTMRSNLWVLEDGNWKLAFHQGTKIVAP</sequence>
<proteinExistence type="predicted"/>
<gene>
    <name evidence="1" type="ORF">HB897_02945</name>
</gene>
<protein>
    <recommendedName>
        <fullName evidence="3">DUF4440 domain-containing protein</fullName>
    </recommendedName>
</protein>
<dbReference type="AlphaFoldDB" id="A0A7X0X0N7"/>
<evidence type="ECO:0008006" key="3">
    <source>
        <dbReference type="Google" id="ProtNLM"/>
    </source>
</evidence>
<accession>A0A7X0X0N7</accession>
<dbReference type="EMBL" id="JAARRG010000001">
    <property type="protein sequence ID" value="MBC1485188.1"/>
    <property type="molecule type" value="Genomic_DNA"/>
</dbReference>
<dbReference type="Proteomes" id="UP000523362">
    <property type="component" value="Unassembled WGS sequence"/>
</dbReference>
<dbReference type="RefSeq" id="WP_139590696.1">
    <property type="nucleotide sequence ID" value="NZ_CP034772.1"/>
</dbReference>
<reference evidence="1 2" key="1">
    <citation type="submission" date="2020-03" db="EMBL/GenBank/DDBJ databases">
        <title>Soil Listeria distribution.</title>
        <authorList>
            <person name="Liao J."/>
            <person name="Wiedmann M."/>
        </authorList>
    </citation>
    <scope>NUCLEOTIDE SEQUENCE [LARGE SCALE GENOMIC DNA]</scope>
    <source>
        <strain evidence="1 2">FSL L7-1560</strain>
    </source>
</reference>
<evidence type="ECO:0000313" key="1">
    <source>
        <dbReference type="EMBL" id="MBC1485188.1"/>
    </source>
</evidence>
<comment type="caution">
    <text evidence="1">The sequence shown here is derived from an EMBL/GenBank/DDBJ whole genome shotgun (WGS) entry which is preliminary data.</text>
</comment>
<organism evidence="1 2">
    <name type="scientific">Listeria seeligeri</name>
    <dbReference type="NCBI Taxonomy" id="1640"/>
    <lineage>
        <taxon>Bacteria</taxon>
        <taxon>Bacillati</taxon>
        <taxon>Bacillota</taxon>
        <taxon>Bacilli</taxon>
        <taxon>Bacillales</taxon>
        <taxon>Listeriaceae</taxon>
        <taxon>Listeria</taxon>
    </lineage>
</organism>